<feature type="transmembrane region" description="Helical" evidence="1">
    <location>
        <begin position="298"/>
        <end position="319"/>
    </location>
</feature>
<evidence type="ECO:0000313" key="3">
    <source>
        <dbReference type="Proteomes" id="UP000615755"/>
    </source>
</evidence>
<dbReference type="Proteomes" id="UP000615755">
    <property type="component" value="Unassembled WGS sequence"/>
</dbReference>
<feature type="transmembrane region" description="Helical" evidence="1">
    <location>
        <begin position="265"/>
        <end position="286"/>
    </location>
</feature>
<keyword evidence="1" id="KW-0472">Membrane</keyword>
<accession>A0ABR9E9D1</accession>
<sequence length="328" mass="38021">MQILEALPTIHGIFLGIGTAFFSAFALFAYQKYEESKNKLVNVLSEAESYHEGFTMFKDENFISEGGSLDWGGSGKKVLRKAKSFYQDLDYKEYKIPRQAQSDTDIYNTTHSLCSFLSQLISSYLFSDINNLAEFKKSDTCRLKEISTRINLLNLYWQSHSQSLIALAERCTKVKSMQTQLNLKEEFEQQISSSQIEYTNEEKNDIWHTSFQPRLKDTEDYGQILTKYFDIISVYNHRVIPQLTKSLAIHQQVIVSFNLKENTVLALKATAFIFVLGILTPIFLLGLKTDIQLVWSPFLPYFLAVLTCIPYVFVWIKLFRKVKNMNYR</sequence>
<name>A0ABR9E9D1_9GAMM</name>
<evidence type="ECO:0000313" key="2">
    <source>
        <dbReference type="EMBL" id="MBE0367605.1"/>
    </source>
</evidence>
<keyword evidence="1" id="KW-1133">Transmembrane helix</keyword>
<dbReference type="EMBL" id="AQGV01000012">
    <property type="protein sequence ID" value="MBE0367605.1"/>
    <property type="molecule type" value="Genomic_DNA"/>
</dbReference>
<proteinExistence type="predicted"/>
<evidence type="ECO:0000256" key="1">
    <source>
        <dbReference type="SAM" id="Phobius"/>
    </source>
</evidence>
<dbReference type="RefSeq" id="WP_192507016.1">
    <property type="nucleotide sequence ID" value="NZ_AQGV01000012.1"/>
</dbReference>
<comment type="caution">
    <text evidence="2">The sequence shown here is derived from an EMBL/GenBank/DDBJ whole genome shotgun (WGS) entry which is preliminary data.</text>
</comment>
<feature type="transmembrane region" description="Helical" evidence="1">
    <location>
        <begin position="12"/>
        <end position="30"/>
    </location>
</feature>
<keyword evidence="3" id="KW-1185">Reference proteome</keyword>
<gene>
    <name evidence="2" type="ORF">PAUR_a0992</name>
</gene>
<organism evidence="2 3">
    <name type="scientific">Pseudoalteromonas aurantia 208</name>
    <dbReference type="NCBI Taxonomy" id="1314867"/>
    <lineage>
        <taxon>Bacteria</taxon>
        <taxon>Pseudomonadati</taxon>
        <taxon>Pseudomonadota</taxon>
        <taxon>Gammaproteobacteria</taxon>
        <taxon>Alteromonadales</taxon>
        <taxon>Pseudoalteromonadaceae</taxon>
        <taxon>Pseudoalteromonas</taxon>
    </lineage>
</organism>
<protein>
    <submittedName>
        <fullName evidence="2">Uncharacterized protein</fullName>
    </submittedName>
</protein>
<keyword evidence="1" id="KW-0812">Transmembrane</keyword>
<reference evidence="2 3" key="1">
    <citation type="submission" date="2015-03" db="EMBL/GenBank/DDBJ databases">
        <title>Genome sequence of Pseudoalteromonas aurantia.</title>
        <authorList>
            <person name="Xie B.-B."/>
            <person name="Rong J.-C."/>
            <person name="Qin Q.-L."/>
            <person name="Zhang Y.-Z."/>
        </authorList>
    </citation>
    <scope>NUCLEOTIDE SEQUENCE [LARGE SCALE GENOMIC DNA]</scope>
    <source>
        <strain evidence="2 3">208</strain>
    </source>
</reference>